<dbReference type="GO" id="GO:0003899">
    <property type="term" value="F:DNA-directed RNA polymerase activity"/>
    <property type="evidence" value="ECO:0007669"/>
    <property type="project" value="UniProtKB-EC"/>
</dbReference>
<dbReference type="OrthoDB" id="3558040at2759"/>
<dbReference type="Proteomes" id="UP000078343">
    <property type="component" value="Unassembled WGS sequence"/>
</dbReference>
<dbReference type="EMBL" id="LVYI01000018">
    <property type="protein sequence ID" value="OAP53871.1"/>
    <property type="molecule type" value="Genomic_DNA"/>
</dbReference>
<comment type="caution">
    <text evidence="7">The sequence shown here is derived from an EMBL/GenBank/DDBJ whole genome shotgun (WGS) entry which is preliminary data.</text>
</comment>
<dbReference type="GO" id="GO:0003677">
    <property type="term" value="F:DNA binding"/>
    <property type="evidence" value="ECO:0007669"/>
    <property type="project" value="InterPro"/>
</dbReference>
<reference evidence="7 8" key="1">
    <citation type="submission" date="2016-04" db="EMBL/GenBank/DDBJ databases">
        <title>Draft genome of Fonsecaea erecta CBS 125763.</title>
        <authorList>
            <person name="Weiss V.A."/>
            <person name="Vicente V.A."/>
            <person name="Raittz R.T."/>
            <person name="Moreno L.F."/>
            <person name="De Souza E.M."/>
            <person name="Pedrosa F.O."/>
            <person name="Steffens M.B."/>
            <person name="Faoro H."/>
            <person name="Tadra-Sfeir M.Z."/>
            <person name="Najafzadeh M.J."/>
            <person name="Felipe M.S."/>
            <person name="Teixeira M."/>
            <person name="Sun J."/>
            <person name="Xi L."/>
            <person name="Gomes R."/>
            <person name="De Azevedo C.M."/>
            <person name="Salgado C.G."/>
            <person name="Da Silva M.B."/>
            <person name="Nascimento M.F."/>
            <person name="Queiroz-Telles F."/>
            <person name="Attili D.S."/>
            <person name="Gorbushina A."/>
        </authorList>
    </citation>
    <scope>NUCLEOTIDE SEQUENCE [LARGE SCALE GENOMIC DNA]</scope>
    <source>
        <strain evidence="7 8">CBS 125763</strain>
    </source>
</reference>
<keyword evidence="2" id="KW-0240">DNA-directed RNA polymerase</keyword>
<dbReference type="SUPFAM" id="SSF64484">
    <property type="entry name" value="beta and beta-prime subunits of DNA dependent RNA-polymerase"/>
    <property type="match status" value="1"/>
</dbReference>
<evidence type="ECO:0000313" key="7">
    <source>
        <dbReference type="EMBL" id="OAP53871.1"/>
    </source>
</evidence>
<evidence type="ECO:0000256" key="2">
    <source>
        <dbReference type="ARBA" id="ARBA00022478"/>
    </source>
</evidence>
<accession>A0A178Z2Y3</accession>
<gene>
    <name evidence="7" type="ORF">AYL99_11893</name>
</gene>
<protein>
    <recommendedName>
        <fullName evidence="1">DNA-directed RNA polymerase</fullName>
        <ecNumber evidence="1">2.7.7.6</ecNumber>
    </recommendedName>
</protein>
<dbReference type="AlphaFoldDB" id="A0A178Z2Y3"/>
<sequence length="378" mass="42350">MEELVKRTKELDFSGEKVVLSHQILESVAKHLSVGKRCQSMFMLGKIELGRNGRLGLAVEMEDVVTVRRRLEDVRLYLRRPTTDPDLLLYQMRKYGAILSGSRAADYFAPGASSESSDWDFYTDTWNVRISEFKLDSLNMYPLVDNVMYTMCRKVGFANRVDFPLKRFCTAAFTSLFIRAQPHREDPKPDQDGFLDSCYTPSSKSSGKVRTFAVGVSMRIKTRRTIEVASSILAVLKRPNGIAPKNWLGPSDTMAFANMRFPKRESEPEQFFGSIVQCIPFAAWTAEPRLGLGWQMARQAMSLTPVKGDATVVTTGESSPLVMTPFMCALWKMSTESAPIVFLGKHIVTAFMKWTLNREDACVVSKELAESGCSPGPG</sequence>
<evidence type="ECO:0000256" key="3">
    <source>
        <dbReference type="ARBA" id="ARBA00022679"/>
    </source>
</evidence>
<feature type="region of interest" description="Disordered" evidence="6">
    <location>
        <begin position="183"/>
        <end position="206"/>
    </location>
</feature>
<keyword evidence="4" id="KW-0548">Nucleotidyltransferase</keyword>
<dbReference type="Gene3D" id="2.40.270.10">
    <property type="entry name" value="DNA-directed RNA polymerase, subunit 2, domain 6"/>
    <property type="match status" value="1"/>
</dbReference>
<organism evidence="7 8">
    <name type="scientific">Fonsecaea erecta</name>
    <dbReference type="NCBI Taxonomy" id="1367422"/>
    <lineage>
        <taxon>Eukaryota</taxon>
        <taxon>Fungi</taxon>
        <taxon>Dikarya</taxon>
        <taxon>Ascomycota</taxon>
        <taxon>Pezizomycotina</taxon>
        <taxon>Eurotiomycetes</taxon>
        <taxon>Chaetothyriomycetidae</taxon>
        <taxon>Chaetothyriales</taxon>
        <taxon>Herpotrichiellaceae</taxon>
        <taxon>Fonsecaea</taxon>
    </lineage>
</organism>
<dbReference type="RefSeq" id="XP_018687238.1">
    <property type="nucleotide sequence ID" value="XM_018843397.1"/>
</dbReference>
<proteinExistence type="predicted"/>
<evidence type="ECO:0000256" key="4">
    <source>
        <dbReference type="ARBA" id="ARBA00022695"/>
    </source>
</evidence>
<evidence type="ECO:0000256" key="6">
    <source>
        <dbReference type="SAM" id="MobiDB-lite"/>
    </source>
</evidence>
<evidence type="ECO:0000256" key="1">
    <source>
        <dbReference type="ARBA" id="ARBA00012418"/>
    </source>
</evidence>
<evidence type="ECO:0000313" key="8">
    <source>
        <dbReference type="Proteomes" id="UP000078343"/>
    </source>
</evidence>
<dbReference type="GO" id="GO:0006351">
    <property type="term" value="P:DNA-templated transcription"/>
    <property type="evidence" value="ECO:0007669"/>
    <property type="project" value="InterPro"/>
</dbReference>
<keyword evidence="8" id="KW-1185">Reference proteome</keyword>
<evidence type="ECO:0000256" key="5">
    <source>
        <dbReference type="ARBA" id="ARBA00023163"/>
    </source>
</evidence>
<dbReference type="EC" id="2.7.7.6" evidence="1"/>
<dbReference type="InterPro" id="IPR037033">
    <property type="entry name" value="DNA-dir_RNAP_su2_hyb_sf"/>
</dbReference>
<dbReference type="GeneID" id="30016060"/>
<keyword evidence="5" id="KW-0804">Transcription</keyword>
<keyword evidence="3" id="KW-0808">Transferase</keyword>
<name>A0A178Z2Y3_9EURO</name>
<dbReference type="GO" id="GO:0000428">
    <property type="term" value="C:DNA-directed RNA polymerase complex"/>
    <property type="evidence" value="ECO:0007669"/>
    <property type="project" value="UniProtKB-KW"/>
</dbReference>